<keyword evidence="2" id="KW-1185">Reference proteome</keyword>
<name>A0A1C3NU72_9ACTN</name>
<protein>
    <submittedName>
        <fullName evidence="1">Uncharacterized protein</fullName>
    </submittedName>
</protein>
<dbReference type="Proteomes" id="UP000199013">
    <property type="component" value="Unassembled WGS sequence"/>
</dbReference>
<reference evidence="2" key="1">
    <citation type="submission" date="2016-02" db="EMBL/GenBank/DDBJ databases">
        <authorList>
            <person name="Wibberg D."/>
        </authorList>
    </citation>
    <scope>NUCLEOTIDE SEQUENCE [LARGE SCALE GENOMIC DNA]</scope>
</reference>
<dbReference type="EMBL" id="FLUV01000305">
    <property type="protein sequence ID" value="SBW18697.1"/>
    <property type="molecule type" value="Genomic_DNA"/>
</dbReference>
<proteinExistence type="predicted"/>
<evidence type="ECO:0000313" key="1">
    <source>
        <dbReference type="EMBL" id="SBW18697.1"/>
    </source>
</evidence>
<accession>A0A1C3NU72</accession>
<organism evidence="1 2">
    <name type="scientific">Candidatus Protofrankia californiensis</name>
    <dbReference type="NCBI Taxonomy" id="1839754"/>
    <lineage>
        <taxon>Bacteria</taxon>
        <taxon>Bacillati</taxon>
        <taxon>Actinomycetota</taxon>
        <taxon>Actinomycetes</taxon>
        <taxon>Frankiales</taxon>
        <taxon>Frankiaceae</taxon>
        <taxon>Protofrankia</taxon>
    </lineage>
</organism>
<evidence type="ECO:0000313" key="2">
    <source>
        <dbReference type="Proteomes" id="UP000199013"/>
    </source>
</evidence>
<dbReference type="AlphaFoldDB" id="A0A1C3NU72"/>
<sequence length="54" mass="5844">MADGNAFHEFESSTEHREHRELLHALHTSFSVATGTVVAHLPGAVARAYTQQAG</sequence>
<gene>
    <name evidence="1" type="ORF">FDG2_0776</name>
</gene>